<organism evidence="2 3">
    <name type="scientific">Roseibacillus persicicus</name>
    <dbReference type="NCBI Taxonomy" id="454148"/>
    <lineage>
        <taxon>Bacteria</taxon>
        <taxon>Pseudomonadati</taxon>
        <taxon>Verrucomicrobiota</taxon>
        <taxon>Verrucomicrobiia</taxon>
        <taxon>Verrucomicrobiales</taxon>
        <taxon>Verrucomicrobiaceae</taxon>
        <taxon>Roseibacillus</taxon>
    </lineage>
</organism>
<gene>
    <name evidence="2" type="ORF">GCM10007100_31500</name>
</gene>
<feature type="compositionally biased region" description="Acidic residues" evidence="1">
    <location>
        <begin position="225"/>
        <end position="257"/>
    </location>
</feature>
<reference evidence="2" key="1">
    <citation type="journal article" date="2014" name="Int. J. Syst. Evol. Microbiol.">
        <title>Complete genome sequence of Corynebacterium casei LMG S-19264T (=DSM 44701T), isolated from a smear-ripened cheese.</title>
        <authorList>
            <consortium name="US DOE Joint Genome Institute (JGI-PGF)"/>
            <person name="Walter F."/>
            <person name="Albersmeier A."/>
            <person name="Kalinowski J."/>
            <person name="Ruckert C."/>
        </authorList>
    </citation>
    <scope>NUCLEOTIDE SEQUENCE</scope>
    <source>
        <strain evidence="2">KCTC 12988</strain>
    </source>
</reference>
<dbReference type="Proteomes" id="UP000644507">
    <property type="component" value="Unassembled WGS sequence"/>
</dbReference>
<accession>A0A918TUF8</accession>
<dbReference type="EMBL" id="BMXI01000014">
    <property type="protein sequence ID" value="GHC61769.1"/>
    <property type="molecule type" value="Genomic_DNA"/>
</dbReference>
<evidence type="ECO:0000313" key="3">
    <source>
        <dbReference type="Proteomes" id="UP000644507"/>
    </source>
</evidence>
<evidence type="ECO:0000313" key="2">
    <source>
        <dbReference type="EMBL" id="GHC61769.1"/>
    </source>
</evidence>
<dbReference type="RefSeq" id="WP_377047516.1">
    <property type="nucleotide sequence ID" value="NZ_JBHLZH010000010.1"/>
</dbReference>
<dbReference type="AlphaFoldDB" id="A0A918TUF8"/>
<evidence type="ECO:0000256" key="1">
    <source>
        <dbReference type="SAM" id="MobiDB-lite"/>
    </source>
</evidence>
<comment type="caution">
    <text evidence="2">The sequence shown here is derived from an EMBL/GenBank/DDBJ whole genome shotgun (WGS) entry which is preliminary data.</text>
</comment>
<feature type="region of interest" description="Disordered" evidence="1">
    <location>
        <begin position="182"/>
        <end position="257"/>
    </location>
</feature>
<name>A0A918TUF8_9BACT</name>
<reference evidence="2" key="2">
    <citation type="submission" date="2020-09" db="EMBL/GenBank/DDBJ databases">
        <authorList>
            <person name="Sun Q."/>
            <person name="Kim S."/>
        </authorList>
    </citation>
    <scope>NUCLEOTIDE SEQUENCE</scope>
    <source>
        <strain evidence="2">KCTC 12988</strain>
    </source>
</reference>
<keyword evidence="3" id="KW-1185">Reference proteome</keyword>
<feature type="compositionally biased region" description="Basic and acidic residues" evidence="1">
    <location>
        <begin position="182"/>
        <end position="199"/>
    </location>
</feature>
<proteinExistence type="predicted"/>
<protein>
    <submittedName>
        <fullName evidence="2">Uncharacterized protein</fullName>
    </submittedName>
</protein>
<sequence>MRFVSEAHSQPLPMVEKYSIKSRSHCCHVTGEAFVEDQPFIAAIFPDPEASGYLRLDYSMEAWEARDEETEPFSFWRSHYKPPVQEEKAQVTPHDPESLFAKLVEDDEEHTENARFILAAMLERKKIIRETDTQQLPTGLLRIYEHRKSGDVFIVKDPQIALADVESIQEEVQQLLDPEKYAENHPSEESAAEEGKTATDDSGEEAPAEEATTHEEESQEAPPETADEPEEYDEGDQTADLTNETEDSGEDSDDEEE</sequence>